<keyword evidence="7" id="KW-1185">Reference proteome</keyword>
<evidence type="ECO:0000256" key="4">
    <source>
        <dbReference type="ARBA" id="ARBA00023136"/>
    </source>
</evidence>
<comment type="caution">
    <text evidence="6">The sequence shown here is derived from an EMBL/GenBank/DDBJ whole genome shotgun (WGS) entry which is preliminary data.</text>
</comment>
<reference evidence="6 7" key="1">
    <citation type="journal article" date="2019" name="Int. J. Syst. Evol. Microbiol.">
        <title>The Global Catalogue of Microorganisms (GCM) 10K type strain sequencing project: providing services to taxonomists for standard genome sequencing and annotation.</title>
        <authorList>
            <consortium name="The Broad Institute Genomics Platform"/>
            <consortium name="The Broad Institute Genome Sequencing Center for Infectious Disease"/>
            <person name="Wu L."/>
            <person name="Ma J."/>
        </authorList>
    </citation>
    <scope>NUCLEOTIDE SEQUENCE [LARGE SCALE GENOMIC DNA]</scope>
    <source>
        <strain evidence="6 7">XZYJ18</strain>
    </source>
</reference>
<evidence type="ECO:0000256" key="5">
    <source>
        <dbReference type="SAM" id="Phobius"/>
    </source>
</evidence>
<gene>
    <name evidence="6" type="ORF">ACFO9K_04875</name>
</gene>
<organism evidence="6 7">
    <name type="scientific">Halorussus aquaticus</name>
    <dbReference type="NCBI Taxonomy" id="2953748"/>
    <lineage>
        <taxon>Archaea</taxon>
        <taxon>Methanobacteriati</taxon>
        <taxon>Methanobacteriota</taxon>
        <taxon>Stenosarchaea group</taxon>
        <taxon>Halobacteria</taxon>
        <taxon>Halobacteriales</taxon>
        <taxon>Haladaptataceae</taxon>
        <taxon>Halorussus</taxon>
    </lineage>
</organism>
<feature type="transmembrane region" description="Helical" evidence="5">
    <location>
        <begin position="90"/>
        <end position="106"/>
    </location>
</feature>
<comment type="subcellular location">
    <subcellularLocation>
        <location evidence="1">Membrane</location>
        <topology evidence="1">Multi-pass membrane protein</topology>
    </subcellularLocation>
</comment>
<evidence type="ECO:0000256" key="3">
    <source>
        <dbReference type="ARBA" id="ARBA00022989"/>
    </source>
</evidence>
<sequence length="299" mass="30405">MRVTAVVDDYLFAWILAAVALGVAEPRLAVVADFSAPILAVMVGSVSLTLSADRFRAVDRSALGRILLGHVTMPVVAFAVARALGLGPDLVAGFVLLGAVTPELVTPTMTALSDGDTALASTALVVIGAGSTVFTPVAVTLLLGSGVEIDGWRIAESLLVAVVVPMVLAVGVRTRYDRRVGAYEDYYASVSAVMVVLIMGGVTAANADLIRTETDLLVSVGAGALAVNLAGYALGWIGTRSADGPARVAGTLSVGMRDFAVAAALVTAAGFPASASLPAVLFGVVEMATSAFLARRFAN</sequence>
<dbReference type="EMBL" id="JBHSHT010000001">
    <property type="protein sequence ID" value="MFC4823587.1"/>
    <property type="molecule type" value="Genomic_DNA"/>
</dbReference>
<dbReference type="Gene3D" id="1.20.1530.20">
    <property type="match status" value="1"/>
</dbReference>
<protein>
    <submittedName>
        <fullName evidence="6">Bile acid:sodium symporter family protein</fullName>
    </submittedName>
</protein>
<evidence type="ECO:0000313" key="6">
    <source>
        <dbReference type="EMBL" id="MFC4823587.1"/>
    </source>
</evidence>
<feature type="transmembrane region" description="Helical" evidence="5">
    <location>
        <begin position="30"/>
        <end position="50"/>
    </location>
</feature>
<dbReference type="Pfam" id="PF01758">
    <property type="entry name" value="SBF"/>
    <property type="match status" value="1"/>
</dbReference>
<feature type="transmembrane region" description="Helical" evidence="5">
    <location>
        <begin position="118"/>
        <end position="142"/>
    </location>
</feature>
<dbReference type="Proteomes" id="UP001595945">
    <property type="component" value="Unassembled WGS sequence"/>
</dbReference>
<dbReference type="PANTHER" id="PTHR10361">
    <property type="entry name" value="SODIUM-BILE ACID COTRANSPORTER"/>
    <property type="match status" value="1"/>
</dbReference>
<dbReference type="GO" id="GO:0016020">
    <property type="term" value="C:membrane"/>
    <property type="evidence" value="ECO:0007669"/>
    <property type="project" value="UniProtKB-SubCell"/>
</dbReference>
<proteinExistence type="predicted"/>
<evidence type="ECO:0000313" key="7">
    <source>
        <dbReference type="Proteomes" id="UP001595945"/>
    </source>
</evidence>
<accession>A0ABD5PZ44</accession>
<feature type="transmembrane region" description="Helical" evidence="5">
    <location>
        <begin position="7"/>
        <end position="24"/>
    </location>
</feature>
<dbReference type="InterPro" id="IPR038770">
    <property type="entry name" value="Na+/solute_symporter_sf"/>
</dbReference>
<keyword evidence="2 5" id="KW-0812">Transmembrane</keyword>
<evidence type="ECO:0000256" key="2">
    <source>
        <dbReference type="ARBA" id="ARBA00022692"/>
    </source>
</evidence>
<feature type="transmembrane region" description="Helical" evidence="5">
    <location>
        <begin position="216"/>
        <end position="237"/>
    </location>
</feature>
<dbReference type="RefSeq" id="WP_254266947.1">
    <property type="nucleotide sequence ID" value="NZ_CP100400.1"/>
</dbReference>
<keyword evidence="3 5" id="KW-1133">Transmembrane helix</keyword>
<dbReference type="AlphaFoldDB" id="A0ABD5PZ44"/>
<feature type="transmembrane region" description="Helical" evidence="5">
    <location>
        <begin position="186"/>
        <end position="204"/>
    </location>
</feature>
<dbReference type="PANTHER" id="PTHR10361:SF28">
    <property type="entry name" value="P3 PROTEIN-RELATED"/>
    <property type="match status" value="1"/>
</dbReference>
<feature type="transmembrane region" description="Helical" evidence="5">
    <location>
        <begin position="154"/>
        <end position="174"/>
    </location>
</feature>
<evidence type="ECO:0000256" key="1">
    <source>
        <dbReference type="ARBA" id="ARBA00004141"/>
    </source>
</evidence>
<dbReference type="InterPro" id="IPR004710">
    <property type="entry name" value="Bilac:Na_transpt"/>
</dbReference>
<keyword evidence="4 5" id="KW-0472">Membrane</keyword>
<dbReference type="InterPro" id="IPR002657">
    <property type="entry name" value="BilAc:Na_symport/Acr3"/>
</dbReference>
<feature type="transmembrane region" description="Helical" evidence="5">
    <location>
        <begin position="62"/>
        <end position="84"/>
    </location>
</feature>
<name>A0ABD5PZ44_9EURY</name>
<dbReference type="GeneID" id="73045357"/>